<comment type="caution">
    <text evidence="1">The sequence shown here is derived from an EMBL/GenBank/DDBJ whole genome shotgun (WGS) entry which is preliminary data.</text>
</comment>
<evidence type="ECO:0000313" key="2">
    <source>
        <dbReference type="Proteomes" id="UP000789423"/>
    </source>
</evidence>
<proteinExistence type="predicted"/>
<evidence type="ECO:0000313" key="1">
    <source>
        <dbReference type="EMBL" id="CAG9611243.1"/>
    </source>
</evidence>
<evidence type="ECO:0008006" key="3">
    <source>
        <dbReference type="Google" id="ProtNLM"/>
    </source>
</evidence>
<dbReference type="EMBL" id="CAKJTI010000001">
    <property type="protein sequence ID" value="CAG9611243.1"/>
    <property type="molecule type" value="Genomic_DNA"/>
</dbReference>
<reference evidence="1 2" key="1">
    <citation type="submission" date="2021-10" db="EMBL/GenBank/DDBJ databases">
        <authorList>
            <person name="Criscuolo A."/>
        </authorList>
    </citation>
    <scope>NUCLEOTIDE SEQUENCE [LARGE SCALE GENOMIC DNA]</scope>
    <source>
        <strain evidence="2">CIP 111899</strain>
    </source>
</reference>
<name>A0ABN7ZVH1_9BACI</name>
<protein>
    <recommendedName>
        <fullName evidence="3">Group-specific protein</fullName>
    </recommendedName>
</protein>
<sequence>MGMCNVDHSSEDVINKLETQQCFLSEFLVKDLHEFLKSNHSQQILNELFHLLKKYDLASKEEREKRNEQLMLLIS</sequence>
<keyword evidence="2" id="KW-1185">Reference proteome</keyword>
<organism evidence="1 2">
    <name type="scientific">Bacillus rhizoplanae</name>
    <dbReference type="NCBI Taxonomy" id="2880966"/>
    <lineage>
        <taxon>Bacteria</taxon>
        <taxon>Bacillati</taxon>
        <taxon>Bacillota</taxon>
        <taxon>Bacilli</taxon>
        <taxon>Bacillales</taxon>
        <taxon>Bacillaceae</taxon>
        <taxon>Bacillus</taxon>
    </lineage>
</organism>
<gene>
    <name evidence="1" type="ORF">BACCIP111899_00415</name>
</gene>
<accession>A0ABN7ZVH1</accession>
<dbReference type="Proteomes" id="UP000789423">
    <property type="component" value="Unassembled WGS sequence"/>
</dbReference>